<keyword evidence="3" id="KW-1185">Reference proteome</keyword>
<dbReference type="PANTHER" id="PTHR45694">
    <property type="entry name" value="GLUTAREDOXIN 2"/>
    <property type="match status" value="1"/>
</dbReference>
<name>A0A1Y1HKX5_KLENI</name>
<proteinExistence type="predicted"/>
<accession>A0A1Y1HKX5</accession>
<organism evidence="2 3">
    <name type="scientific">Klebsormidium nitens</name>
    <name type="common">Green alga</name>
    <name type="synonym">Ulothrix nitens</name>
    <dbReference type="NCBI Taxonomy" id="105231"/>
    <lineage>
        <taxon>Eukaryota</taxon>
        <taxon>Viridiplantae</taxon>
        <taxon>Streptophyta</taxon>
        <taxon>Klebsormidiophyceae</taxon>
        <taxon>Klebsormidiales</taxon>
        <taxon>Klebsormidiaceae</taxon>
        <taxon>Klebsormidium</taxon>
    </lineage>
</organism>
<dbReference type="STRING" id="105231.A0A1Y1HKX5"/>
<dbReference type="PRINTS" id="PR00160">
    <property type="entry name" value="GLUTAREDOXIN"/>
</dbReference>
<dbReference type="InterPro" id="IPR002109">
    <property type="entry name" value="Glutaredoxin"/>
</dbReference>
<dbReference type="PANTHER" id="PTHR45694:SF14">
    <property type="entry name" value="GLUTAREDOXIN-C2"/>
    <property type="match status" value="1"/>
</dbReference>
<evidence type="ECO:0000313" key="3">
    <source>
        <dbReference type="Proteomes" id="UP000054558"/>
    </source>
</evidence>
<dbReference type="SUPFAM" id="SSF52833">
    <property type="entry name" value="Thioredoxin-like"/>
    <property type="match status" value="1"/>
</dbReference>
<protein>
    <recommendedName>
        <fullName evidence="1">Glutaredoxin domain-containing protein</fullName>
    </recommendedName>
</protein>
<dbReference type="Proteomes" id="UP000054558">
    <property type="component" value="Unassembled WGS sequence"/>
</dbReference>
<dbReference type="EMBL" id="DF236976">
    <property type="protein sequence ID" value="GAQ79260.1"/>
    <property type="molecule type" value="Genomic_DNA"/>
</dbReference>
<dbReference type="InterPro" id="IPR014025">
    <property type="entry name" value="Glutaredoxin_subgr"/>
</dbReference>
<dbReference type="Pfam" id="PF00462">
    <property type="entry name" value="Glutaredoxin"/>
    <property type="match status" value="1"/>
</dbReference>
<evidence type="ECO:0000259" key="1">
    <source>
        <dbReference type="Pfam" id="PF00462"/>
    </source>
</evidence>
<dbReference type="PROSITE" id="PS51354">
    <property type="entry name" value="GLUTAREDOXIN_2"/>
    <property type="match status" value="1"/>
</dbReference>
<dbReference type="InterPro" id="IPR036249">
    <property type="entry name" value="Thioredoxin-like_sf"/>
</dbReference>
<feature type="domain" description="Glutaredoxin" evidence="1">
    <location>
        <begin position="24"/>
        <end position="73"/>
    </location>
</feature>
<dbReference type="OrthoDB" id="418495at2759"/>
<dbReference type="OMA" id="GQEMECA"/>
<reference evidence="2 3" key="1">
    <citation type="journal article" date="2014" name="Nat. Commun.">
        <title>Klebsormidium flaccidum genome reveals primary factors for plant terrestrial adaptation.</title>
        <authorList>
            <person name="Hori K."/>
            <person name="Maruyama F."/>
            <person name="Fujisawa T."/>
            <person name="Togashi T."/>
            <person name="Yamamoto N."/>
            <person name="Seo M."/>
            <person name="Sato S."/>
            <person name="Yamada T."/>
            <person name="Mori H."/>
            <person name="Tajima N."/>
            <person name="Moriyama T."/>
            <person name="Ikeuchi M."/>
            <person name="Watanabe M."/>
            <person name="Wada H."/>
            <person name="Kobayashi K."/>
            <person name="Saito M."/>
            <person name="Masuda T."/>
            <person name="Sasaki-Sekimoto Y."/>
            <person name="Mashiguchi K."/>
            <person name="Awai K."/>
            <person name="Shimojima M."/>
            <person name="Masuda S."/>
            <person name="Iwai M."/>
            <person name="Nobusawa T."/>
            <person name="Narise T."/>
            <person name="Kondo S."/>
            <person name="Saito H."/>
            <person name="Sato R."/>
            <person name="Murakawa M."/>
            <person name="Ihara Y."/>
            <person name="Oshima-Yamada Y."/>
            <person name="Ohtaka K."/>
            <person name="Satoh M."/>
            <person name="Sonobe K."/>
            <person name="Ishii M."/>
            <person name="Ohtani R."/>
            <person name="Kanamori-Sato M."/>
            <person name="Honoki R."/>
            <person name="Miyazaki D."/>
            <person name="Mochizuki H."/>
            <person name="Umetsu J."/>
            <person name="Higashi K."/>
            <person name="Shibata D."/>
            <person name="Kamiya Y."/>
            <person name="Sato N."/>
            <person name="Nakamura Y."/>
            <person name="Tabata S."/>
            <person name="Ida S."/>
            <person name="Kurokawa K."/>
            <person name="Ohta H."/>
        </authorList>
    </citation>
    <scope>NUCLEOTIDE SEQUENCE [LARGE SCALE GENOMIC DNA]</scope>
    <source>
        <strain evidence="2 3">NIES-2285</strain>
    </source>
</reference>
<sequence length="98" mass="10722">MDASGVLRDINRDVSNNPVTIFGRVRTLMNELGANFRERDIDVDPEGYLMQLVLTELTGQPTVPYVFVNGQFIGGADDTLALAASGELLRLLREANAL</sequence>
<evidence type="ECO:0000313" key="2">
    <source>
        <dbReference type="EMBL" id="GAQ79260.1"/>
    </source>
</evidence>
<gene>
    <name evidence="2" type="ORF">KFL_000270190</name>
</gene>
<dbReference type="AlphaFoldDB" id="A0A1Y1HKX5"/>
<dbReference type="Gene3D" id="3.40.30.10">
    <property type="entry name" value="Glutaredoxin"/>
    <property type="match status" value="1"/>
</dbReference>